<evidence type="ECO:0000256" key="1">
    <source>
        <dbReference type="ARBA" id="ARBA00010394"/>
    </source>
</evidence>
<feature type="compositionally biased region" description="Low complexity" evidence="5">
    <location>
        <begin position="529"/>
        <end position="546"/>
    </location>
</feature>
<feature type="compositionally biased region" description="Basic and acidic residues" evidence="5">
    <location>
        <begin position="20"/>
        <end position="32"/>
    </location>
</feature>
<dbReference type="PROSITE" id="PS50176">
    <property type="entry name" value="ARM_REPEAT"/>
    <property type="match status" value="2"/>
</dbReference>
<protein>
    <submittedName>
        <fullName evidence="6">ARM repeat-containing protein</fullName>
    </submittedName>
</protein>
<dbReference type="GO" id="GO:0015031">
    <property type="term" value="P:protein transport"/>
    <property type="evidence" value="ECO:0007669"/>
    <property type="project" value="UniProtKB-KW"/>
</dbReference>
<proteinExistence type="inferred from homology"/>
<dbReference type="AlphaFoldDB" id="A0A1Y2AF23"/>
<dbReference type="PANTHER" id="PTHR23316">
    <property type="entry name" value="IMPORTIN ALPHA"/>
    <property type="match status" value="1"/>
</dbReference>
<dbReference type="InterPro" id="IPR016024">
    <property type="entry name" value="ARM-type_fold"/>
</dbReference>
<evidence type="ECO:0000313" key="6">
    <source>
        <dbReference type="EMBL" id="ORY20555.1"/>
    </source>
</evidence>
<reference evidence="6 7" key="1">
    <citation type="submission" date="2016-08" db="EMBL/GenBank/DDBJ databases">
        <title>A Parts List for Fungal Cellulosomes Revealed by Comparative Genomics.</title>
        <authorList>
            <consortium name="DOE Joint Genome Institute"/>
            <person name="Haitjema C.H."/>
            <person name="Gilmore S.P."/>
            <person name="Henske J.K."/>
            <person name="Solomon K.V."/>
            <person name="De Groot R."/>
            <person name="Kuo A."/>
            <person name="Mondo S.J."/>
            <person name="Salamov A.A."/>
            <person name="Labutti K."/>
            <person name="Zhao Z."/>
            <person name="Chiniquy J."/>
            <person name="Barry K."/>
            <person name="Brewer H.M."/>
            <person name="Purvine S.O."/>
            <person name="Wright A.T."/>
            <person name="Boxma B."/>
            <person name="Van Alen T."/>
            <person name="Hackstein J.H."/>
            <person name="Baker S.E."/>
            <person name="Grigoriev I.V."/>
            <person name="O'Malley M.A."/>
        </authorList>
    </citation>
    <scope>NUCLEOTIDE SEQUENCE [LARGE SCALE GENOMIC DNA]</scope>
    <source>
        <strain evidence="6 7">G1</strain>
    </source>
</reference>
<evidence type="ECO:0000256" key="2">
    <source>
        <dbReference type="ARBA" id="ARBA00022448"/>
    </source>
</evidence>
<dbReference type="SUPFAM" id="SSF48371">
    <property type="entry name" value="ARM repeat"/>
    <property type="match status" value="1"/>
</dbReference>
<gene>
    <name evidence="6" type="ORF">LY90DRAFT_676691</name>
</gene>
<dbReference type="InterPro" id="IPR011989">
    <property type="entry name" value="ARM-like"/>
</dbReference>
<organism evidence="6 7">
    <name type="scientific">Neocallimastix californiae</name>
    <dbReference type="NCBI Taxonomy" id="1754190"/>
    <lineage>
        <taxon>Eukaryota</taxon>
        <taxon>Fungi</taxon>
        <taxon>Fungi incertae sedis</taxon>
        <taxon>Chytridiomycota</taxon>
        <taxon>Chytridiomycota incertae sedis</taxon>
        <taxon>Neocallimastigomycetes</taxon>
        <taxon>Neocallimastigales</taxon>
        <taxon>Neocallimastigaceae</taxon>
        <taxon>Neocallimastix</taxon>
    </lineage>
</organism>
<accession>A0A1Y2AF23</accession>
<evidence type="ECO:0000313" key="7">
    <source>
        <dbReference type="Proteomes" id="UP000193920"/>
    </source>
</evidence>
<dbReference type="STRING" id="1754190.A0A1Y2AF23"/>
<evidence type="ECO:0000256" key="3">
    <source>
        <dbReference type="ARBA" id="ARBA00022927"/>
    </source>
</evidence>
<dbReference type="SMART" id="SM00185">
    <property type="entry name" value="ARM"/>
    <property type="match status" value="7"/>
</dbReference>
<keyword evidence="3" id="KW-0653">Protein transport</keyword>
<feature type="repeat" description="ARM" evidence="4">
    <location>
        <begin position="302"/>
        <end position="344"/>
    </location>
</feature>
<comment type="caution">
    <text evidence="6">The sequence shown here is derived from an EMBL/GenBank/DDBJ whole genome shotgun (WGS) entry which is preliminary data.</text>
</comment>
<keyword evidence="7" id="KW-1185">Reference proteome</keyword>
<comment type="similarity">
    <text evidence="1">Belongs to the importin alpha family.</text>
</comment>
<evidence type="ECO:0000256" key="5">
    <source>
        <dbReference type="SAM" id="MobiDB-lite"/>
    </source>
</evidence>
<dbReference type="Pfam" id="PF00514">
    <property type="entry name" value="Arm"/>
    <property type="match status" value="4"/>
</dbReference>
<dbReference type="InterPro" id="IPR000225">
    <property type="entry name" value="Armadillo"/>
</dbReference>
<dbReference type="EMBL" id="MCOG01000286">
    <property type="protein sequence ID" value="ORY20555.1"/>
    <property type="molecule type" value="Genomic_DNA"/>
</dbReference>
<feature type="compositionally biased region" description="Low complexity" evidence="5">
    <location>
        <begin position="8"/>
        <end position="19"/>
    </location>
</feature>
<dbReference type="OrthoDB" id="29145at2759"/>
<feature type="repeat" description="ARM" evidence="4">
    <location>
        <begin position="173"/>
        <end position="215"/>
    </location>
</feature>
<feature type="region of interest" description="Disordered" evidence="5">
    <location>
        <begin position="529"/>
        <end position="584"/>
    </location>
</feature>
<feature type="region of interest" description="Disordered" evidence="5">
    <location>
        <begin position="1"/>
        <end position="48"/>
    </location>
</feature>
<name>A0A1Y2AF23_9FUNG</name>
<dbReference type="Proteomes" id="UP000193920">
    <property type="component" value="Unassembled WGS sequence"/>
</dbReference>
<sequence length="662" mass="75133">MISSQFQNSNSKNKSSSMNKNKDEEIKFEHRRQNNNTTNESEEDDGVDSLMNTIMRKLTHVHIDNNEKIHPYDYCENNSKIELLLPYNQRSIIQALMSDVVEYQINAMVKLRKYLSLEKISNNINNVLALRMNTRFVELLKSPSPILQYETCWVITNIAAGTTEQTRTIIDAGAVPVLIELLHSENKEVRTQAAWSLGNIAGDCGEFRDIVLHGGTLQPLLELWKGNDSIESKNHMLQVAMWTLANLCRWHRSDWDVLAPAFPILRQSIYFEDPAILSETCWALSRIFHGSHPKVSYLLDLELCQRLVELLKHKSVSVVNPVLRTLTNIAYGDDQQTQLIISAGAIPILYELLASPNGSIRLETILVLANITAGTVAQIQSVIDAGCLNRLFEILGNSKESFKIRKEACWAISNATDVKHPQQIRTFINMGVVHLLINFLTDCPYDTTIQQKCIDALENILITSESEINNLKNVIPNSSYNSWNYDPWKMNGSSKSSSKTSSSTNSINFNDNTDALISNSINNLSLSDSGITSSSKGGKSSHPPSTTSGFKERNRKSSTPYHSSFENHHHHHKKNKSSNPSSKWAHEMSAFNQLWKTVEILENAINKTNYYHAQENRKIINRLKHLMERWYESQSQNVIDTERQIDEVMMGVEKVRITETDN</sequence>
<dbReference type="Gene3D" id="1.25.10.10">
    <property type="entry name" value="Leucine-rich Repeat Variant"/>
    <property type="match status" value="1"/>
</dbReference>
<keyword evidence="2" id="KW-0813">Transport</keyword>
<evidence type="ECO:0000256" key="4">
    <source>
        <dbReference type="PROSITE-ProRule" id="PRU00259"/>
    </source>
</evidence>